<organism evidence="2 3">
    <name type="scientific">Desulfosarcina ovata subsp. sediminis</name>
    <dbReference type="NCBI Taxonomy" id="885957"/>
    <lineage>
        <taxon>Bacteria</taxon>
        <taxon>Pseudomonadati</taxon>
        <taxon>Thermodesulfobacteriota</taxon>
        <taxon>Desulfobacteria</taxon>
        <taxon>Desulfobacterales</taxon>
        <taxon>Desulfosarcinaceae</taxon>
        <taxon>Desulfosarcina</taxon>
    </lineage>
</organism>
<reference evidence="2 3" key="1">
    <citation type="submission" date="2019-11" db="EMBL/GenBank/DDBJ databases">
        <title>Comparative genomics of hydrocarbon-degrading Desulfosarcina strains.</title>
        <authorList>
            <person name="Watanabe M."/>
            <person name="Kojima H."/>
            <person name="Fukui M."/>
        </authorList>
    </citation>
    <scope>NUCLEOTIDE SEQUENCE [LARGE SCALE GENOMIC DNA]</scope>
    <source>
        <strain evidence="2 3">28bB2T</strain>
    </source>
</reference>
<feature type="domain" description="GP-PDE" evidence="1">
    <location>
        <begin position="9"/>
        <end position="247"/>
    </location>
</feature>
<dbReference type="Pfam" id="PF03009">
    <property type="entry name" value="GDPD"/>
    <property type="match status" value="1"/>
</dbReference>
<dbReference type="Proteomes" id="UP000425960">
    <property type="component" value="Chromosome"/>
</dbReference>
<dbReference type="PROSITE" id="PS51704">
    <property type="entry name" value="GP_PDE"/>
    <property type="match status" value="1"/>
</dbReference>
<dbReference type="SUPFAM" id="SSF51695">
    <property type="entry name" value="PLC-like phosphodiesterases"/>
    <property type="match status" value="1"/>
</dbReference>
<dbReference type="GO" id="GO:0006629">
    <property type="term" value="P:lipid metabolic process"/>
    <property type="evidence" value="ECO:0007669"/>
    <property type="project" value="InterPro"/>
</dbReference>
<evidence type="ECO:0000259" key="1">
    <source>
        <dbReference type="PROSITE" id="PS51704"/>
    </source>
</evidence>
<evidence type="ECO:0000313" key="2">
    <source>
        <dbReference type="EMBL" id="BBO83567.1"/>
    </source>
</evidence>
<proteinExistence type="predicted"/>
<dbReference type="EMBL" id="AP021876">
    <property type="protein sequence ID" value="BBO83567.1"/>
    <property type="molecule type" value="Genomic_DNA"/>
</dbReference>
<sequence>MNIDHLPTPLYIAHRGLRARFPENTLPAFMGAGDAGAQMIELDVTLSRDRRLVVIHDDTVDRTTNGRGAVSTLTLAELSQLDAGSWFDPRFRYARLPTLAQVLEAVRGRLLVNIEIKPEAFEPDGPDNAVERQVLDLVHREQMCDAVLISSFEWRMLENIRKRDDRIALGLLSERSADDRLRDWYGRLQAFSWHPDYRVLTRPQVEEFHRLGARVFPYAVDGAIDTLGMLAMGVDGLIVDDPKQMKE</sequence>
<accession>A0A5K7ZTM1</accession>
<dbReference type="RefSeq" id="WP_155323743.1">
    <property type="nucleotide sequence ID" value="NZ_AP021876.1"/>
</dbReference>
<dbReference type="KEGG" id="dov:DSCO28_41330"/>
<dbReference type="PANTHER" id="PTHR46211:SF14">
    <property type="entry name" value="GLYCEROPHOSPHODIESTER PHOSPHODIESTERASE"/>
    <property type="match status" value="1"/>
</dbReference>
<protein>
    <submittedName>
        <fullName evidence="2">Glycerophosphodiester phosphodiesterase</fullName>
    </submittedName>
</protein>
<dbReference type="InterPro" id="IPR030395">
    <property type="entry name" value="GP_PDE_dom"/>
</dbReference>
<gene>
    <name evidence="2" type="primary">ugpQ</name>
    <name evidence="2" type="ORF">DSCO28_41330</name>
</gene>
<dbReference type="InterPro" id="IPR017946">
    <property type="entry name" value="PLC-like_Pdiesterase_TIM-brl"/>
</dbReference>
<evidence type="ECO:0000313" key="3">
    <source>
        <dbReference type="Proteomes" id="UP000425960"/>
    </source>
</evidence>
<dbReference type="GO" id="GO:0008081">
    <property type="term" value="F:phosphoric diester hydrolase activity"/>
    <property type="evidence" value="ECO:0007669"/>
    <property type="project" value="InterPro"/>
</dbReference>
<name>A0A5K7ZTM1_9BACT</name>
<dbReference type="AlphaFoldDB" id="A0A5K7ZTM1"/>
<dbReference type="PANTHER" id="PTHR46211">
    <property type="entry name" value="GLYCEROPHOSPHORYL DIESTER PHOSPHODIESTERASE"/>
    <property type="match status" value="1"/>
</dbReference>
<dbReference type="Gene3D" id="3.20.20.190">
    <property type="entry name" value="Phosphatidylinositol (PI) phosphodiesterase"/>
    <property type="match status" value="1"/>
</dbReference>